<dbReference type="SUPFAM" id="SSF55120">
    <property type="entry name" value="Pseudouridine synthase"/>
    <property type="match status" value="1"/>
</dbReference>
<sequence>MLPHFGKGLHRSLIRSLVPGEAWGLRLIQKLAEDYSESFVPLPPVSFDEETGPPSVLQWLRRRGPPVSEACRNRLVREKRVRLLEDGRLRQIGPSAALQEGAQLLLPRTAVAEWQAPRSPPVKDLRTEMLEDALMQHLRANILHKDRDMLIINKPAGLPVQGGDAIRVSLDSLLPQLAFGSSERPRLVHRLDRGTSGALILARSRDAATRLSRAFRQASASLADACAAAEPDEAKEIAGPMVQKMYLAIVEEGDRLERSGYVGPTVRQMQGAPAASGRKPKQKQRSAPEAEDDEMVLTKYTTLARCQEKFALLALQPVTGRKHQLRKACANVLRAPIVGDGRYALLRSPEQRWFQERLQALPAVPEDRPEEALGSMLRCNRHLQLHCFQLRVRDAEGFLVEATAPLPAHMRNAIRMLFRSLPEDLDAALAKMVQLTDFSSPQFLQQALAAAQYSAQSRQRAEPAKASRSPVLPRSSHVELPANPKFQHLSSLSTARESESEASRSGDESEGNESDSDGESRPRKARWTNAEKREAKEKRRAVKKAKREREKEYRKRLETPLQWEK</sequence>
<dbReference type="InterPro" id="IPR020103">
    <property type="entry name" value="PsdUridine_synth_cat_dom_sf"/>
</dbReference>
<dbReference type="PANTHER" id="PTHR21600">
    <property type="entry name" value="MITOCHONDRIAL RNA PSEUDOURIDINE SYNTHASE"/>
    <property type="match status" value="1"/>
</dbReference>
<evidence type="ECO:0000256" key="5">
    <source>
        <dbReference type="ARBA" id="ARBA00023235"/>
    </source>
</evidence>
<keyword evidence="9" id="KW-1185">Reference proteome</keyword>
<dbReference type="PROSITE" id="PS01129">
    <property type="entry name" value="PSI_RLU"/>
    <property type="match status" value="1"/>
</dbReference>
<keyword evidence="5" id="KW-0413">Isomerase</keyword>
<organism evidence="8 9">
    <name type="scientific">Coccomyxa viridis</name>
    <dbReference type="NCBI Taxonomy" id="1274662"/>
    <lineage>
        <taxon>Eukaryota</taxon>
        <taxon>Viridiplantae</taxon>
        <taxon>Chlorophyta</taxon>
        <taxon>core chlorophytes</taxon>
        <taxon>Trebouxiophyceae</taxon>
        <taxon>Trebouxiophyceae incertae sedis</taxon>
        <taxon>Coccomyxaceae</taxon>
        <taxon>Coccomyxa</taxon>
    </lineage>
</organism>
<keyword evidence="4" id="KW-0496">Mitochondrion</keyword>
<accession>A0ABP1FZC5</accession>
<feature type="compositionally biased region" description="Basic and acidic residues" evidence="6">
    <location>
        <begin position="496"/>
        <end position="507"/>
    </location>
</feature>
<gene>
    <name evidence="8" type="primary">g7583</name>
    <name evidence="8" type="ORF">VP750_LOCUS6490</name>
</gene>
<dbReference type="EMBL" id="CAXHTA020000011">
    <property type="protein sequence ID" value="CAL5224831.1"/>
    <property type="molecule type" value="Genomic_DNA"/>
</dbReference>
<dbReference type="Gene3D" id="3.30.2350.10">
    <property type="entry name" value="Pseudouridine synthase"/>
    <property type="match status" value="1"/>
</dbReference>
<name>A0ABP1FZC5_9CHLO</name>
<reference evidence="8 9" key="1">
    <citation type="submission" date="2024-06" db="EMBL/GenBank/DDBJ databases">
        <authorList>
            <person name="Kraege A."/>
            <person name="Thomma B."/>
        </authorList>
    </citation>
    <scope>NUCLEOTIDE SEQUENCE [LARGE SCALE GENOMIC DNA]</scope>
</reference>
<feature type="compositionally biased region" description="Basic and acidic residues" evidence="6">
    <location>
        <begin position="547"/>
        <end position="565"/>
    </location>
</feature>
<dbReference type="InterPro" id="IPR006224">
    <property type="entry name" value="PsdUridine_synth_RluA-like_CS"/>
</dbReference>
<dbReference type="InterPro" id="IPR006145">
    <property type="entry name" value="PsdUridine_synth_RsuA/RluA"/>
</dbReference>
<feature type="region of interest" description="Disordered" evidence="6">
    <location>
        <begin position="459"/>
        <end position="565"/>
    </location>
</feature>
<comment type="subcellular location">
    <subcellularLocation>
        <location evidence="2">Mitochondrion</location>
    </subcellularLocation>
</comment>
<dbReference type="CDD" id="cd02869">
    <property type="entry name" value="PseudoU_synth_RluA_like"/>
    <property type="match status" value="1"/>
</dbReference>
<evidence type="ECO:0000256" key="3">
    <source>
        <dbReference type="ARBA" id="ARBA00010876"/>
    </source>
</evidence>
<dbReference type="InterPro" id="IPR050188">
    <property type="entry name" value="RluA_PseudoU_synthase"/>
</dbReference>
<dbReference type="PANTHER" id="PTHR21600:SF81">
    <property type="entry name" value="21S RRNA PSEUDOURIDINE(2819) SYNTHASE"/>
    <property type="match status" value="1"/>
</dbReference>
<evidence type="ECO:0000256" key="4">
    <source>
        <dbReference type="ARBA" id="ARBA00023128"/>
    </source>
</evidence>
<protein>
    <submittedName>
        <fullName evidence="8">G7583 protein</fullName>
    </submittedName>
</protein>
<comment type="caution">
    <text evidence="8">The sequence shown here is derived from an EMBL/GenBank/DDBJ whole genome shotgun (WGS) entry which is preliminary data.</text>
</comment>
<evidence type="ECO:0000256" key="2">
    <source>
        <dbReference type="ARBA" id="ARBA00004173"/>
    </source>
</evidence>
<evidence type="ECO:0000313" key="9">
    <source>
        <dbReference type="Proteomes" id="UP001497392"/>
    </source>
</evidence>
<dbReference type="Proteomes" id="UP001497392">
    <property type="component" value="Unassembled WGS sequence"/>
</dbReference>
<dbReference type="Pfam" id="PF00849">
    <property type="entry name" value="PseudoU_synth_2"/>
    <property type="match status" value="1"/>
</dbReference>
<comment type="catalytic activity">
    <reaction evidence="1">
        <text>a uridine in RNA = a pseudouridine in RNA</text>
        <dbReference type="Rhea" id="RHEA:48348"/>
        <dbReference type="Rhea" id="RHEA-COMP:12068"/>
        <dbReference type="Rhea" id="RHEA-COMP:12069"/>
        <dbReference type="ChEBI" id="CHEBI:65314"/>
        <dbReference type="ChEBI" id="CHEBI:65315"/>
    </reaction>
</comment>
<evidence type="ECO:0000313" key="8">
    <source>
        <dbReference type="EMBL" id="CAL5224831.1"/>
    </source>
</evidence>
<evidence type="ECO:0000259" key="7">
    <source>
        <dbReference type="Pfam" id="PF00849"/>
    </source>
</evidence>
<proteinExistence type="inferred from homology"/>
<feature type="domain" description="Pseudouridine synthase RsuA/RluA-like" evidence="7">
    <location>
        <begin position="149"/>
        <end position="330"/>
    </location>
</feature>
<evidence type="ECO:0000256" key="6">
    <source>
        <dbReference type="SAM" id="MobiDB-lite"/>
    </source>
</evidence>
<feature type="region of interest" description="Disordered" evidence="6">
    <location>
        <begin position="261"/>
        <end position="292"/>
    </location>
</feature>
<feature type="compositionally biased region" description="Acidic residues" evidence="6">
    <location>
        <begin position="508"/>
        <end position="517"/>
    </location>
</feature>
<evidence type="ECO:0000256" key="1">
    <source>
        <dbReference type="ARBA" id="ARBA00000073"/>
    </source>
</evidence>
<comment type="similarity">
    <text evidence="3">Belongs to the pseudouridine synthase RluA family.</text>
</comment>